<evidence type="ECO:0000256" key="2">
    <source>
        <dbReference type="ARBA" id="ARBA00008954"/>
    </source>
</evidence>
<organism evidence="4 5">
    <name type="scientific">Adineta ricciae</name>
    <name type="common">Rotifer</name>
    <dbReference type="NCBI Taxonomy" id="249248"/>
    <lineage>
        <taxon>Eukaryota</taxon>
        <taxon>Metazoa</taxon>
        <taxon>Spiralia</taxon>
        <taxon>Gnathifera</taxon>
        <taxon>Rotifera</taxon>
        <taxon>Eurotatoria</taxon>
        <taxon>Bdelloidea</taxon>
        <taxon>Adinetida</taxon>
        <taxon>Adinetidae</taxon>
        <taxon>Adineta</taxon>
    </lineage>
</organism>
<dbReference type="InterPro" id="IPR015424">
    <property type="entry name" value="PyrdxlP-dep_Trfase"/>
</dbReference>
<dbReference type="InterPro" id="IPR050103">
    <property type="entry name" value="Class-III_PLP-dep_AT"/>
</dbReference>
<evidence type="ECO:0000256" key="1">
    <source>
        <dbReference type="ARBA" id="ARBA00001933"/>
    </source>
</evidence>
<reference evidence="4" key="1">
    <citation type="submission" date="2021-02" db="EMBL/GenBank/DDBJ databases">
        <authorList>
            <person name="Nowell W R."/>
        </authorList>
    </citation>
    <scope>NUCLEOTIDE SEQUENCE</scope>
</reference>
<evidence type="ECO:0000256" key="3">
    <source>
        <dbReference type="ARBA" id="ARBA00022898"/>
    </source>
</evidence>
<sequence>MKTNTLQETQRILDLIAKRNLNDDEKKQLVDETVDNFNNYINPGFLKYRKSFSPDYVAVEWADSGSTFTCVKGIEYIDCLGGYGIYNVGHRHPKVLKAVTDQLQRQALHSQELLDPLRGYLAKILAELTPGNLKYAFFTNSGTESVEGALKMAMSATGRRTVIAAVGAFHGKSLGSLSATSKAVFRKPFLSSLINMRHIPFNDLTALEQTLACLQFTGDDAAAVLLEPILGEGGIILPSDDYFPGVRRLCDKYGAIFIADEVQTGMGRTGKMFCVEHWNVEPDIICLGKAFGGGIMPTGAFIGSEKLWTALFKNPFLHTTTFGGNPIACAAAIATINVLLEERLCERAKTMGDLFLSKLKSTIKPYTPYLTLDARGKGLMLALEFVDTDIGFRVAKGLFREKILVAGTLVNAKTIRIEPPLTITTEQINSVINALSKVLREIANSMKIQVPDESTATNILQRTIVHRVSARYSELMNPNQPFTSQTNENGISRSQSFDFLASQQSIQISNVIQCDPAQLASFLGHCSQMNNKSNQKLETIYENLLAPQQIMPAKLQWNQSKGQQLSDNKITSIRGSTSSWNL</sequence>
<dbReference type="OrthoDB" id="10261433at2759"/>
<dbReference type="Pfam" id="PF00202">
    <property type="entry name" value="Aminotran_3"/>
    <property type="match status" value="1"/>
</dbReference>
<accession>A0A814E665</accession>
<dbReference type="PROSITE" id="PS00600">
    <property type="entry name" value="AA_TRANSFER_CLASS_3"/>
    <property type="match status" value="1"/>
</dbReference>
<dbReference type="Proteomes" id="UP000663852">
    <property type="component" value="Unassembled WGS sequence"/>
</dbReference>
<evidence type="ECO:0000313" key="5">
    <source>
        <dbReference type="Proteomes" id="UP000663852"/>
    </source>
</evidence>
<name>A0A814E665_ADIRI</name>
<dbReference type="GO" id="GO:0042802">
    <property type="term" value="F:identical protein binding"/>
    <property type="evidence" value="ECO:0007669"/>
    <property type="project" value="TreeGrafter"/>
</dbReference>
<comment type="caution">
    <text evidence="4">The sequence shown here is derived from an EMBL/GenBank/DDBJ whole genome shotgun (WGS) entry which is preliminary data.</text>
</comment>
<dbReference type="Gene3D" id="3.40.640.10">
    <property type="entry name" value="Type I PLP-dependent aspartate aminotransferase-like (Major domain)"/>
    <property type="match status" value="1"/>
</dbReference>
<dbReference type="PANTHER" id="PTHR11986:SF112">
    <property type="entry name" value="PUTRESCINE AMINOTRANSFERASE"/>
    <property type="match status" value="1"/>
</dbReference>
<dbReference type="PANTHER" id="PTHR11986">
    <property type="entry name" value="AMINOTRANSFERASE CLASS III"/>
    <property type="match status" value="1"/>
</dbReference>
<dbReference type="InterPro" id="IPR015422">
    <property type="entry name" value="PyrdxlP-dep_Trfase_small"/>
</dbReference>
<dbReference type="EMBL" id="CAJNOJ010000050">
    <property type="protein sequence ID" value="CAF0961922.1"/>
    <property type="molecule type" value="Genomic_DNA"/>
</dbReference>
<dbReference type="GO" id="GO:0033094">
    <property type="term" value="F:putrescine--2-oxoglutarate transaminase activity"/>
    <property type="evidence" value="ECO:0007669"/>
    <property type="project" value="TreeGrafter"/>
</dbReference>
<comment type="similarity">
    <text evidence="2">Belongs to the class-III pyridoxal-phosphate-dependent aminotransferase family.</text>
</comment>
<dbReference type="InterPro" id="IPR005814">
    <property type="entry name" value="Aminotrans_3"/>
</dbReference>
<proteinExistence type="inferred from homology"/>
<dbReference type="GO" id="GO:0009447">
    <property type="term" value="P:putrescine catabolic process"/>
    <property type="evidence" value="ECO:0007669"/>
    <property type="project" value="TreeGrafter"/>
</dbReference>
<evidence type="ECO:0000313" key="4">
    <source>
        <dbReference type="EMBL" id="CAF0961922.1"/>
    </source>
</evidence>
<dbReference type="SUPFAM" id="SSF53383">
    <property type="entry name" value="PLP-dependent transferases"/>
    <property type="match status" value="1"/>
</dbReference>
<dbReference type="InterPro" id="IPR015421">
    <property type="entry name" value="PyrdxlP-dep_Trfase_major"/>
</dbReference>
<evidence type="ECO:0008006" key="6">
    <source>
        <dbReference type="Google" id="ProtNLM"/>
    </source>
</evidence>
<dbReference type="GO" id="GO:0030170">
    <property type="term" value="F:pyridoxal phosphate binding"/>
    <property type="evidence" value="ECO:0007669"/>
    <property type="project" value="InterPro"/>
</dbReference>
<protein>
    <recommendedName>
        <fullName evidence="6">Putrescine aminotransferase</fullName>
    </recommendedName>
</protein>
<comment type="cofactor">
    <cofactor evidence="1">
        <name>pyridoxal 5'-phosphate</name>
        <dbReference type="ChEBI" id="CHEBI:597326"/>
    </cofactor>
</comment>
<gene>
    <name evidence="4" type="ORF">EDS130_LOCUS12895</name>
</gene>
<dbReference type="CDD" id="cd00610">
    <property type="entry name" value="OAT_like"/>
    <property type="match status" value="1"/>
</dbReference>
<dbReference type="FunFam" id="3.40.640.10:FF:000004">
    <property type="entry name" value="Acetylornithine aminotransferase"/>
    <property type="match status" value="1"/>
</dbReference>
<keyword evidence="3" id="KW-0663">Pyridoxal phosphate</keyword>
<dbReference type="Gene3D" id="3.90.1150.10">
    <property type="entry name" value="Aspartate Aminotransferase, domain 1"/>
    <property type="match status" value="1"/>
</dbReference>
<dbReference type="AlphaFoldDB" id="A0A814E665"/>
<dbReference type="InterPro" id="IPR049704">
    <property type="entry name" value="Aminotrans_3_PPA_site"/>
</dbReference>
<dbReference type="NCBIfam" id="NF008570">
    <property type="entry name" value="PRK11522.1"/>
    <property type="match status" value="1"/>
</dbReference>